<evidence type="ECO:0000313" key="2">
    <source>
        <dbReference type="Proteomes" id="UP000515165"/>
    </source>
</evidence>
<evidence type="ECO:0000256" key="1">
    <source>
        <dbReference type="SAM" id="MobiDB-lite"/>
    </source>
</evidence>
<dbReference type="OrthoDB" id="10050612at2759"/>
<protein>
    <submittedName>
        <fullName evidence="3">UPF0184 protein C9orf16-like</fullName>
    </submittedName>
</protein>
<sequence>MFKMRKVLVTKDVVVNQTRTVPQSLMTTADRCPEPALSGPKDLGMTVEVGAHSEDDGFEEEEHAAINSTLGQTNSWLEHLEKNDHHHAHLQELLESDRQTPLEFQFEEALRDASPRLLEPPTSSNPASLG</sequence>
<accession>A0A6P9FDX7</accession>
<reference evidence="3" key="1">
    <citation type="submission" date="2025-08" db="UniProtKB">
        <authorList>
            <consortium name="RefSeq"/>
        </authorList>
    </citation>
    <scope>IDENTIFICATION</scope>
    <source>
        <tissue evidence="3">Blood</tissue>
    </source>
</reference>
<gene>
    <name evidence="3" type="primary">LOC113929189</name>
</gene>
<feature type="region of interest" description="Disordered" evidence="1">
    <location>
        <begin position="109"/>
        <end position="130"/>
    </location>
</feature>
<dbReference type="InterPro" id="IPR005374">
    <property type="entry name" value="BBLN_eukaryota"/>
</dbReference>
<dbReference type="GeneID" id="113929189"/>
<keyword evidence="2" id="KW-1185">Reference proteome</keyword>
<dbReference type="Proteomes" id="UP000515165">
    <property type="component" value="Chromosome 5"/>
</dbReference>
<dbReference type="RefSeq" id="XP_035583576.1">
    <property type="nucleotide sequence ID" value="XM_035727683.1"/>
</dbReference>
<evidence type="ECO:0000313" key="3">
    <source>
        <dbReference type="RefSeq" id="XP_035583576.1"/>
    </source>
</evidence>
<dbReference type="AlphaFoldDB" id="A0A6P9FDX7"/>
<feature type="compositionally biased region" description="Polar residues" evidence="1">
    <location>
        <begin position="121"/>
        <end position="130"/>
    </location>
</feature>
<dbReference type="Pfam" id="PF03670">
    <property type="entry name" value="UPF0184"/>
    <property type="match status" value="1"/>
</dbReference>
<dbReference type="PANTHER" id="PTHR34344:SF1">
    <property type="entry name" value="BUBLIN COILED-COIL PROTEIN"/>
    <property type="match status" value="1"/>
</dbReference>
<proteinExistence type="predicted"/>
<organism evidence="2 3">
    <name type="scientific">Zalophus californianus</name>
    <name type="common">California sealion</name>
    <dbReference type="NCBI Taxonomy" id="9704"/>
    <lineage>
        <taxon>Eukaryota</taxon>
        <taxon>Metazoa</taxon>
        <taxon>Chordata</taxon>
        <taxon>Craniata</taxon>
        <taxon>Vertebrata</taxon>
        <taxon>Euteleostomi</taxon>
        <taxon>Mammalia</taxon>
        <taxon>Eutheria</taxon>
        <taxon>Laurasiatheria</taxon>
        <taxon>Carnivora</taxon>
        <taxon>Caniformia</taxon>
        <taxon>Pinnipedia</taxon>
        <taxon>Otariidae</taxon>
        <taxon>Zalophus</taxon>
    </lineage>
</organism>
<name>A0A6P9FDX7_ZALCA</name>
<dbReference type="PANTHER" id="PTHR34344">
    <property type="entry name" value="UPF0184 PROTEIN C9ORF16"/>
    <property type="match status" value="1"/>
</dbReference>
<dbReference type="KEGG" id="zca:113929189"/>